<proteinExistence type="predicted"/>
<reference evidence="1" key="1">
    <citation type="journal article" date="2010" name="Science">
        <title>Plasticity of animal genome architecture unmasked by rapid evolution of a pelagic tunicate.</title>
        <authorList>
            <person name="Denoeud F."/>
            <person name="Henriet S."/>
            <person name="Mungpakdee S."/>
            <person name="Aury J.M."/>
            <person name="Da Silva C."/>
            <person name="Brinkmann H."/>
            <person name="Mikhaleva J."/>
            <person name="Olsen L.C."/>
            <person name="Jubin C."/>
            <person name="Canestro C."/>
            <person name="Bouquet J.M."/>
            <person name="Danks G."/>
            <person name="Poulain J."/>
            <person name="Campsteijn C."/>
            <person name="Adamski M."/>
            <person name="Cross I."/>
            <person name="Yadetie F."/>
            <person name="Muffato M."/>
            <person name="Louis A."/>
            <person name="Butcher S."/>
            <person name="Tsagkogeorga G."/>
            <person name="Konrad A."/>
            <person name="Singh S."/>
            <person name="Jensen M.F."/>
            <person name="Cong E.H."/>
            <person name="Eikeseth-Otteraa H."/>
            <person name="Noel B."/>
            <person name="Anthouard V."/>
            <person name="Porcel B.M."/>
            <person name="Kachouri-Lafond R."/>
            <person name="Nishino A."/>
            <person name="Ugolini M."/>
            <person name="Chourrout P."/>
            <person name="Nishida H."/>
            <person name="Aasland R."/>
            <person name="Huzurbazar S."/>
            <person name="Westhof E."/>
            <person name="Delsuc F."/>
            <person name="Lehrach H."/>
            <person name="Reinhardt R."/>
            <person name="Weissenbach J."/>
            <person name="Roy S.W."/>
            <person name="Artiguenave F."/>
            <person name="Postlethwait J.H."/>
            <person name="Manak J.R."/>
            <person name="Thompson E.M."/>
            <person name="Jaillon O."/>
            <person name="Du Pasquier L."/>
            <person name="Boudinot P."/>
            <person name="Liberles D.A."/>
            <person name="Volff J.N."/>
            <person name="Philippe H."/>
            <person name="Lenhard B."/>
            <person name="Roest Crollius H."/>
            <person name="Wincker P."/>
            <person name="Chourrout D."/>
        </authorList>
    </citation>
    <scope>NUCLEOTIDE SEQUENCE [LARGE SCALE GENOMIC DNA]</scope>
</reference>
<accession>E4Z1E2</accession>
<name>E4Z1E2_OIKDI</name>
<dbReference type="Proteomes" id="UP000011014">
    <property type="component" value="Unassembled WGS sequence"/>
</dbReference>
<gene>
    <name evidence="1" type="ORF">GSOID_T00023598001</name>
</gene>
<dbReference type="EMBL" id="FN656482">
    <property type="protein sequence ID" value="CBY41520.1"/>
    <property type="molecule type" value="Genomic_DNA"/>
</dbReference>
<protein>
    <submittedName>
        <fullName evidence="1">Uncharacterized protein</fullName>
    </submittedName>
</protein>
<dbReference type="AlphaFoldDB" id="E4Z1E2"/>
<evidence type="ECO:0000313" key="1">
    <source>
        <dbReference type="EMBL" id="CBY41520.1"/>
    </source>
</evidence>
<organism evidence="1">
    <name type="scientific">Oikopleura dioica</name>
    <name type="common">Tunicate</name>
    <dbReference type="NCBI Taxonomy" id="34765"/>
    <lineage>
        <taxon>Eukaryota</taxon>
        <taxon>Metazoa</taxon>
        <taxon>Chordata</taxon>
        <taxon>Tunicata</taxon>
        <taxon>Appendicularia</taxon>
        <taxon>Copelata</taxon>
        <taxon>Oikopleuridae</taxon>
        <taxon>Oikopleura</taxon>
    </lineage>
</organism>
<sequence length="24" mass="2554">MPQVAYSSYLDQASTSKSLTFASA</sequence>